<dbReference type="Pfam" id="PF03417">
    <property type="entry name" value="AAT"/>
    <property type="match status" value="1"/>
</dbReference>
<dbReference type="InterPro" id="IPR005079">
    <property type="entry name" value="Peptidase_C45_hydrolase"/>
</dbReference>
<dbReference type="InterPro" id="IPR047801">
    <property type="entry name" value="Peptidase_C45"/>
</dbReference>
<comment type="caution">
    <text evidence="2">The sequence shown here is derived from an EMBL/GenBank/DDBJ whole genome shotgun (WGS) entry which is preliminary data.</text>
</comment>
<dbReference type="Gene3D" id="3.60.60.10">
    <property type="entry name" value="Penicillin V Acylase, Chain A"/>
    <property type="match status" value="1"/>
</dbReference>
<dbReference type="PANTHER" id="PTHR34180">
    <property type="entry name" value="PEPTIDASE C45"/>
    <property type="match status" value="1"/>
</dbReference>
<organism evidence="2 3">
    <name type="scientific">Micromonospora pisi</name>
    <dbReference type="NCBI Taxonomy" id="589240"/>
    <lineage>
        <taxon>Bacteria</taxon>
        <taxon>Bacillati</taxon>
        <taxon>Actinomycetota</taxon>
        <taxon>Actinomycetes</taxon>
        <taxon>Micromonosporales</taxon>
        <taxon>Micromonosporaceae</taxon>
        <taxon>Micromonospora</taxon>
    </lineage>
</organism>
<keyword evidence="2" id="KW-0808">Transferase</keyword>
<sequence>MVRNMISADDGTFAHLPVPVIRVEGTPERCGFDYGVAARQPIATNLDLYLRRFRTEAGLDLATVRAAGEAFRRTTATHHPRVAQMLDGVAEGAGVGVGEIYALNARTELLFGATPTGPQAAPTGGTRPAGTVPDGRDGGCTVAGVLGTHTASGNLLLGQNWDWHPDQREAMVLLATRDERGLTVLALAEAGMLAKTGLNSAGVGVCVNMLGCDRDGLPGDGTAPGVPYHVLLRAALEADSLAGALKAACRGNRNSSINLLLGQAGEAGGELIDLELVPGDAGWLHPVDGVLTHANHLESRLPVYDTMKDYGGSSMFRSARARRLLDGAAQARKVTENDLADLFGDHASFPHAICRHVDERDALADRSETVFSVLLDLDNLRFGIAPGPPCGHEYDWLMLAR</sequence>
<proteinExistence type="predicted"/>
<accession>A0A495JMH1</accession>
<protein>
    <submittedName>
        <fullName evidence="2">Isopenicillin-N N-acyltransferase-like protein</fullName>
    </submittedName>
</protein>
<dbReference type="PANTHER" id="PTHR34180:SF1">
    <property type="entry name" value="BETA-ALANYL-DOPAMINE_CARCININE HYDROLASE"/>
    <property type="match status" value="1"/>
</dbReference>
<gene>
    <name evidence="2" type="ORF">BDK92_4124</name>
</gene>
<dbReference type="NCBIfam" id="NF040521">
    <property type="entry name" value="C45_proenzyme"/>
    <property type="match status" value="1"/>
</dbReference>
<evidence type="ECO:0000259" key="1">
    <source>
        <dbReference type="Pfam" id="PF03417"/>
    </source>
</evidence>
<feature type="domain" description="Peptidase C45 hydrolase" evidence="1">
    <location>
        <begin position="153"/>
        <end position="378"/>
    </location>
</feature>
<dbReference type="Proteomes" id="UP000277671">
    <property type="component" value="Unassembled WGS sequence"/>
</dbReference>
<dbReference type="Gene3D" id="1.10.10.2120">
    <property type="match status" value="1"/>
</dbReference>
<evidence type="ECO:0000313" key="2">
    <source>
        <dbReference type="EMBL" id="RKR89768.1"/>
    </source>
</evidence>
<dbReference type="GO" id="GO:0016746">
    <property type="term" value="F:acyltransferase activity"/>
    <property type="evidence" value="ECO:0007669"/>
    <property type="project" value="UniProtKB-KW"/>
</dbReference>
<name>A0A495JMH1_9ACTN</name>
<dbReference type="InterPro" id="IPR047794">
    <property type="entry name" value="C45_proenzyme-like"/>
</dbReference>
<dbReference type="OrthoDB" id="8109453at2"/>
<reference evidence="2 3" key="1">
    <citation type="submission" date="2018-10" db="EMBL/GenBank/DDBJ databases">
        <title>Sequencing the genomes of 1000 actinobacteria strains.</title>
        <authorList>
            <person name="Klenk H.-P."/>
        </authorList>
    </citation>
    <scope>NUCLEOTIDE SEQUENCE [LARGE SCALE GENOMIC DNA]</scope>
    <source>
        <strain evidence="2 3">DSM 45175</strain>
    </source>
</reference>
<keyword evidence="3" id="KW-1185">Reference proteome</keyword>
<dbReference type="AlphaFoldDB" id="A0A495JMH1"/>
<dbReference type="EMBL" id="RBKT01000001">
    <property type="protein sequence ID" value="RKR89768.1"/>
    <property type="molecule type" value="Genomic_DNA"/>
</dbReference>
<evidence type="ECO:0000313" key="3">
    <source>
        <dbReference type="Proteomes" id="UP000277671"/>
    </source>
</evidence>
<keyword evidence="2" id="KW-0012">Acyltransferase</keyword>